<dbReference type="Proteomes" id="UP000789920">
    <property type="component" value="Unassembled WGS sequence"/>
</dbReference>
<gene>
    <name evidence="1" type="ORF">RPERSI_LOCUS14129</name>
</gene>
<accession>A0ACA9QF80</accession>
<proteinExistence type="predicted"/>
<dbReference type="EMBL" id="CAJVQC010032170">
    <property type="protein sequence ID" value="CAG8750421.1"/>
    <property type="molecule type" value="Genomic_DNA"/>
</dbReference>
<comment type="caution">
    <text evidence="1">The sequence shown here is derived from an EMBL/GenBank/DDBJ whole genome shotgun (WGS) entry which is preliminary data.</text>
</comment>
<evidence type="ECO:0000313" key="1">
    <source>
        <dbReference type="EMBL" id="CAG8750421.1"/>
    </source>
</evidence>
<sequence length="96" mass="11430">MARQNEEWDDEDEHEDIPITRRQKEREMADKIAKTLLPSQKIKFSPVKGILISEIIFQTLQPRKNFIDTVIHELAHASDDVRFHPDFDPWSLEFQE</sequence>
<reference evidence="1" key="1">
    <citation type="submission" date="2021-06" db="EMBL/GenBank/DDBJ databases">
        <authorList>
            <person name="Kallberg Y."/>
            <person name="Tangrot J."/>
            <person name="Rosling A."/>
        </authorList>
    </citation>
    <scope>NUCLEOTIDE SEQUENCE</scope>
    <source>
        <strain evidence="1">MA461A</strain>
    </source>
</reference>
<evidence type="ECO:0000313" key="2">
    <source>
        <dbReference type="Proteomes" id="UP000789920"/>
    </source>
</evidence>
<name>A0ACA9QF80_9GLOM</name>
<protein>
    <submittedName>
        <fullName evidence="1">6562_t:CDS:1</fullName>
    </submittedName>
</protein>
<keyword evidence="2" id="KW-1185">Reference proteome</keyword>
<organism evidence="1 2">
    <name type="scientific">Racocetra persica</name>
    <dbReference type="NCBI Taxonomy" id="160502"/>
    <lineage>
        <taxon>Eukaryota</taxon>
        <taxon>Fungi</taxon>
        <taxon>Fungi incertae sedis</taxon>
        <taxon>Mucoromycota</taxon>
        <taxon>Glomeromycotina</taxon>
        <taxon>Glomeromycetes</taxon>
        <taxon>Diversisporales</taxon>
        <taxon>Gigasporaceae</taxon>
        <taxon>Racocetra</taxon>
    </lineage>
</organism>